<name>A0ABN8P9S2_9CNID</name>
<accession>A0ABN8P9S2</accession>
<comment type="caution">
    <text evidence="1">The sequence shown here is derived from an EMBL/GenBank/DDBJ whole genome shotgun (WGS) entry which is preliminary data.</text>
</comment>
<sequence length="219" mass="24266">MTAQDLVHCASHARMKLAKQIGHGMSVKYLTGSKQLVTLLNRMGYSSSYDEIEQVETCLASESFAKADVSAVIIPTNINPCAFIQMAADNEDINEETINSKNMTRATTFAVYPRKQYGPMPECLVHSDYSKKKRSLDSTRHLVVLEDANMGEDVLVYLKLSAPGSLVTASSSPPAWMTSIGCYYVFQILSWLATRYSTHKSRKYHDGVDSTPLHTLGSQ</sequence>
<keyword evidence="2" id="KW-1185">Reference proteome</keyword>
<dbReference type="PANTHER" id="PTHR46704:SF1">
    <property type="entry name" value="TELOMERE LENGTH REGULATION PROTEIN TEL2 HOMOLOG"/>
    <property type="match status" value="1"/>
</dbReference>
<evidence type="ECO:0000313" key="1">
    <source>
        <dbReference type="EMBL" id="CAH3137966.1"/>
    </source>
</evidence>
<evidence type="ECO:0000313" key="2">
    <source>
        <dbReference type="Proteomes" id="UP001159405"/>
    </source>
</evidence>
<dbReference type="EMBL" id="CALNXK010000060">
    <property type="protein sequence ID" value="CAH3137966.1"/>
    <property type="molecule type" value="Genomic_DNA"/>
</dbReference>
<protein>
    <submittedName>
        <fullName evidence="1">Uncharacterized protein</fullName>
    </submittedName>
</protein>
<reference evidence="1 2" key="1">
    <citation type="submission" date="2022-05" db="EMBL/GenBank/DDBJ databases">
        <authorList>
            <consortium name="Genoscope - CEA"/>
            <person name="William W."/>
        </authorList>
    </citation>
    <scope>NUCLEOTIDE SEQUENCE [LARGE SCALE GENOMIC DNA]</scope>
</reference>
<dbReference type="PANTHER" id="PTHR46704">
    <property type="entry name" value="CXC DOMAIN-CONTAINING PROTEIN-RELATED"/>
    <property type="match status" value="1"/>
</dbReference>
<gene>
    <name evidence="1" type="ORF">PLOB_00039861</name>
</gene>
<organism evidence="1 2">
    <name type="scientific">Porites lobata</name>
    <dbReference type="NCBI Taxonomy" id="104759"/>
    <lineage>
        <taxon>Eukaryota</taxon>
        <taxon>Metazoa</taxon>
        <taxon>Cnidaria</taxon>
        <taxon>Anthozoa</taxon>
        <taxon>Hexacorallia</taxon>
        <taxon>Scleractinia</taxon>
        <taxon>Fungiina</taxon>
        <taxon>Poritidae</taxon>
        <taxon>Porites</taxon>
    </lineage>
</organism>
<dbReference type="Proteomes" id="UP001159405">
    <property type="component" value="Unassembled WGS sequence"/>
</dbReference>
<proteinExistence type="predicted"/>